<organism evidence="1">
    <name type="scientific">uncultured marine virus</name>
    <dbReference type="NCBI Taxonomy" id="186617"/>
    <lineage>
        <taxon>Viruses</taxon>
        <taxon>environmental samples</taxon>
    </lineage>
</organism>
<name>A0A0F7LA92_9VIRU</name>
<accession>A0A0F7LA92</accession>
<protein>
    <submittedName>
        <fullName evidence="1">Uncharacterized protein</fullName>
    </submittedName>
</protein>
<dbReference type="EMBL" id="KR029602">
    <property type="protein sequence ID" value="AKH48317.1"/>
    <property type="molecule type" value="Genomic_DNA"/>
</dbReference>
<sequence>MGKLADAIKEYKISPTNSPQERAAKEIITQITESEWWKSNVGTEFKWPRKYDSKKQMFGFREPQFITFGNLILPRCEFCQNCGLHKGLLTYNSGKILYAKPINIGDSGKV</sequence>
<proteinExistence type="predicted"/>
<evidence type="ECO:0000313" key="1">
    <source>
        <dbReference type="EMBL" id="AKH48317.1"/>
    </source>
</evidence>
<reference evidence="1" key="2">
    <citation type="submission" date="2015-03" db="EMBL/GenBank/DDBJ databases">
        <authorList>
            <person name="Chow C.-E.T."/>
            <person name="Winget D.M."/>
            <person name="White R.A.III."/>
            <person name="Hallam S.J."/>
            <person name="Suttle C.A."/>
        </authorList>
    </citation>
    <scope>NUCLEOTIDE SEQUENCE</scope>
    <source>
        <strain evidence="1">Oxic1_7</strain>
    </source>
</reference>
<reference evidence="1" key="1">
    <citation type="journal article" date="2015" name="Front. Microbiol.">
        <title>Combining genomic sequencing methods to explore viral diversity and reveal potential virus-host interactions.</title>
        <authorList>
            <person name="Chow C.E."/>
            <person name="Winget D.M."/>
            <person name="White R.A.III."/>
            <person name="Hallam S.J."/>
            <person name="Suttle C.A."/>
        </authorList>
    </citation>
    <scope>NUCLEOTIDE SEQUENCE</scope>
    <source>
        <strain evidence="1">Oxic1_7</strain>
    </source>
</reference>